<dbReference type="InterPro" id="IPR007454">
    <property type="entry name" value="UPF0250_YbeD-like"/>
</dbReference>
<evidence type="ECO:0000313" key="2">
    <source>
        <dbReference type="EMBL" id="TWT56811.1"/>
    </source>
</evidence>
<dbReference type="Gene3D" id="3.30.70.260">
    <property type="match status" value="1"/>
</dbReference>
<reference evidence="2 3" key="1">
    <citation type="submission" date="2019-02" db="EMBL/GenBank/DDBJ databases">
        <title>Deep-cultivation of Planctomycetes and their phenomic and genomic characterization uncovers novel biology.</title>
        <authorList>
            <person name="Wiegand S."/>
            <person name="Jogler M."/>
            <person name="Boedeker C."/>
            <person name="Pinto D."/>
            <person name="Vollmers J."/>
            <person name="Rivas-Marin E."/>
            <person name="Kohn T."/>
            <person name="Peeters S.H."/>
            <person name="Heuer A."/>
            <person name="Rast P."/>
            <person name="Oberbeckmann S."/>
            <person name="Bunk B."/>
            <person name="Jeske O."/>
            <person name="Meyerdierks A."/>
            <person name="Storesund J.E."/>
            <person name="Kallscheuer N."/>
            <person name="Luecker S."/>
            <person name="Lage O.M."/>
            <person name="Pohl T."/>
            <person name="Merkel B.J."/>
            <person name="Hornburger P."/>
            <person name="Mueller R.-W."/>
            <person name="Bruemmer F."/>
            <person name="Labrenz M."/>
            <person name="Spormann A.M."/>
            <person name="Op Den Camp H."/>
            <person name="Overmann J."/>
            <person name="Amann R."/>
            <person name="Jetten M.S.M."/>
            <person name="Mascher T."/>
            <person name="Medema M.H."/>
            <person name="Devos D.P."/>
            <person name="Kaster A.-K."/>
            <person name="Ovreas L."/>
            <person name="Rohde M."/>
            <person name="Galperin M.Y."/>
            <person name="Jogler C."/>
        </authorList>
    </citation>
    <scope>NUCLEOTIDE SEQUENCE [LARGE SCALE GENOMIC DNA]</scope>
    <source>
        <strain evidence="2 3">KOR42</strain>
    </source>
</reference>
<proteinExistence type="inferred from homology"/>
<dbReference type="PANTHER" id="PTHR38036:SF1">
    <property type="entry name" value="UPF0250 PROTEIN YBED"/>
    <property type="match status" value="1"/>
</dbReference>
<gene>
    <name evidence="2" type="ORF">KOR42_01660</name>
</gene>
<protein>
    <submittedName>
        <fullName evidence="2">Uncharacterized protein</fullName>
    </submittedName>
</protein>
<keyword evidence="3" id="KW-1185">Reference proteome</keyword>
<dbReference type="AlphaFoldDB" id="A0A5C5X3E1"/>
<evidence type="ECO:0000313" key="3">
    <source>
        <dbReference type="Proteomes" id="UP000317243"/>
    </source>
</evidence>
<dbReference type="GO" id="GO:0005829">
    <property type="term" value="C:cytosol"/>
    <property type="evidence" value="ECO:0007669"/>
    <property type="project" value="TreeGrafter"/>
</dbReference>
<dbReference type="Proteomes" id="UP000317243">
    <property type="component" value="Unassembled WGS sequence"/>
</dbReference>
<comment type="similarity">
    <text evidence="1">Belongs to the UPF0250 family.</text>
</comment>
<dbReference type="SUPFAM" id="SSF117991">
    <property type="entry name" value="YbeD/HP0495-like"/>
    <property type="match status" value="1"/>
</dbReference>
<dbReference type="PANTHER" id="PTHR38036">
    <property type="entry name" value="UPF0250 PROTEIN YBED"/>
    <property type="match status" value="1"/>
</dbReference>
<sequence>MEEGLPTVELLESIHTFPCEYRFKVIGQADDHFVGRVLAAVRQELEEDSEPRFSTRTTTGGRHVSVTVEPTMETASHVIAVYSRLRDLEGLVMLL</sequence>
<dbReference type="RefSeq" id="WP_146506725.1">
    <property type="nucleotide sequence ID" value="NZ_SIHI01000001.1"/>
</dbReference>
<comment type="caution">
    <text evidence="2">The sequence shown here is derived from an EMBL/GenBank/DDBJ whole genome shotgun (WGS) entry which is preliminary data.</text>
</comment>
<dbReference type="EMBL" id="SIHI01000001">
    <property type="protein sequence ID" value="TWT56811.1"/>
    <property type="molecule type" value="Genomic_DNA"/>
</dbReference>
<dbReference type="Pfam" id="PF04359">
    <property type="entry name" value="DUF493"/>
    <property type="match status" value="1"/>
</dbReference>
<dbReference type="OrthoDB" id="5523904at2"/>
<organism evidence="2 3">
    <name type="scientific">Thalassoglobus neptunius</name>
    <dbReference type="NCBI Taxonomy" id="1938619"/>
    <lineage>
        <taxon>Bacteria</taxon>
        <taxon>Pseudomonadati</taxon>
        <taxon>Planctomycetota</taxon>
        <taxon>Planctomycetia</taxon>
        <taxon>Planctomycetales</taxon>
        <taxon>Planctomycetaceae</taxon>
        <taxon>Thalassoglobus</taxon>
    </lineage>
</organism>
<accession>A0A5C5X3E1</accession>
<dbReference type="InterPro" id="IPR027471">
    <property type="entry name" value="YbeD-like_sf"/>
</dbReference>
<evidence type="ECO:0000256" key="1">
    <source>
        <dbReference type="ARBA" id="ARBA00008460"/>
    </source>
</evidence>
<name>A0A5C5X3E1_9PLAN</name>